<keyword evidence="4" id="KW-1185">Reference proteome</keyword>
<dbReference type="InterPro" id="IPR029058">
    <property type="entry name" value="AB_hydrolase_fold"/>
</dbReference>
<sequence>MFFETTYVPSPQLSATSTVEEDELNPPPLSPSVGPAQGDSSCDEGMSDSPVDHVIFGIGQQTEEYGHFYEHIDNLRETTRQVLQAKVPDHAVRIELIPIEWHRHIHEQTDPTMGRITLKSIPTIRLIENDYLADILFYFSKERGQSIIDHVTHLFNTSYHNFLEKHPDFAGKIAIIGYSLGGIITYDILSHQREPSSPQEEAEYRKIDVKFPKLDFKPNYFFGFGSPLGAMLTIRGQSPKYYHIDEDIVFENVFHPFDPLAYRFEPLLEDSYTEEPAVLVDRSVPIGPTFSFPSIPSLPGASIFSFFSWRGWSQQQQERREQGLPEENLQDTAEGIQRGEPMLAESRQQQPQQQSDLDTNNTSDQAQQQQQEETNRFISSVNAMFQYFSSSPSNKTLNGDDEERIPSNEPGIITWDPLKDQIRNIPPSSLEDHHHLHHSQQPQLASNEYDDRSKSADQLNAAAKKQRPVMRTRSMTFDQAYPKIHNKRYMDKHMETADNNVAAVPDKKAKHLVEVLGIDGVRMESFERAKQNFRPASTETTPDIVIDDPQKKPSTDNEDNGEQQQQTSSSSNMEEGEEGEEESQSQRQEQDQPPPHAKLPGGRRIDHVLQPESFMSMIANEYLVGLRAHFSYWTNKDLLWHIVRRLEDLQEATADTSSSKEQKSV</sequence>
<evidence type="ECO:0000313" key="3">
    <source>
        <dbReference type="EMBL" id="KAJ8657447.1"/>
    </source>
</evidence>
<dbReference type="SUPFAM" id="SSF53474">
    <property type="entry name" value="alpha/beta-Hydrolases"/>
    <property type="match status" value="1"/>
</dbReference>
<dbReference type="GO" id="GO:0004620">
    <property type="term" value="F:phospholipase activity"/>
    <property type="evidence" value="ECO:0007669"/>
    <property type="project" value="TreeGrafter"/>
</dbReference>
<feature type="compositionally biased region" description="Polar residues" evidence="1">
    <location>
        <begin position="355"/>
        <end position="364"/>
    </location>
</feature>
<accession>A0AAD7V1Q2</accession>
<dbReference type="PROSITE" id="PS51043">
    <property type="entry name" value="DDHD"/>
    <property type="match status" value="1"/>
</dbReference>
<name>A0AAD7V1Q2_9FUNG</name>
<dbReference type="PANTHER" id="PTHR23509">
    <property type="entry name" value="PA-PL1 PHOSPHOLIPASE FAMILY"/>
    <property type="match status" value="1"/>
</dbReference>
<dbReference type="Proteomes" id="UP001234581">
    <property type="component" value="Unassembled WGS sequence"/>
</dbReference>
<feature type="region of interest" description="Disordered" evidence="1">
    <location>
        <begin position="390"/>
        <end position="452"/>
    </location>
</feature>
<dbReference type="PANTHER" id="PTHR23509:SF10">
    <property type="entry name" value="LD21067P"/>
    <property type="match status" value="1"/>
</dbReference>
<evidence type="ECO:0000259" key="2">
    <source>
        <dbReference type="PROSITE" id="PS51043"/>
    </source>
</evidence>
<dbReference type="SMART" id="SM01127">
    <property type="entry name" value="DDHD"/>
    <property type="match status" value="1"/>
</dbReference>
<protein>
    <recommendedName>
        <fullName evidence="2">DDHD domain-containing protein</fullName>
    </recommendedName>
</protein>
<dbReference type="GeneID" id="83214159"/>
<feature type="compositionally biased region" description="Acidic residues" evidence="1">
    <location>
        <begin position="574"/>
        <end position="583"/>
    </location>
</feature>
<proteinExistence type="predicted"/>
<dbReference type="Pfam" id="PF02862">
    <property type="entry name" value="DDHD"/>
    <property type="match status" value="1"/>
</dbReference>
<feature type="domain" description="DDHD" evidence="2">
    <location>
        <begin position="214"/>
        <end position="648"/>
    </location>
</feature>
<evidence type="ECO:0000256" key="1">
    <source>
        <dbReference type="SAM" id="MobiDB-lite"/>
    </source>
</evidence>
<feature type="region of interest" description="Disordered" evidence="1">
    <location>
        <begin position="1"/>
        <end position="46"/>
    </location>
</feature>
<dbReference type="GO" id="GO:0005737">
    <property type="term" value="C:cytoplasm"/>
    <property type="evidence" value="ECO:0007669"/>
    <property type="project" value="TreeGrafter"/>
</dbReference>
<feature type="region of interest" description="Disordered" evidence="1">
    <location>
        <begin position="343"/>
        <end position="374"/>
    </location>
</feature>
<feature type="region of interest" description="Disordered" evidence="1">
    <location>
        <begin position="529"/>
        <end position="603"/>
    </location>
</feature>
<evidence type="ECO:0000313" key="4">
    <source>
        <dbReference type="Proteomes" id="UP001234581"/>
    </source>
</evidence>
<dbReference type="RefSeq" id="XP_058342360.1">
    <property type="nucleotide sequence ID" value="XM_058486774.1"/>
</dbReference>
<reference evidence="3 4" key="1">
    <citation type="submission" date="2023-03" db="EMBL/GenBank/DDBJ databases">
        <title>Genome sequence of Lichtheimia ornata CBS 291.66.</title>
        <authorList>
            <person name="Mohabir J.T."/>
            <person name="Shea T.P."/>
            <person name="Kurbessoian T."/>
            <person name="Berby B."/>
            <person name="Fontaine J."/>
            <person name="Livny J."/>
            <person name="Gnirke A."/>
            <person name="Stajich J.E."/>
            <person name="Cuomo C.A."/>
        </authorList>
    </citation>
    <scope>NUCLEOTIDE SEQUENCE [LARGE SCALE GENOMIC DNA]</scope>
    <source>
        <strain evidence="3">CBS 291.66</strain>
    </source>
</reference>
<feature type="compositionally biased region" description="Polar residues" evidence="1">
    <location>
        <begin position="7"/>
        <end position="18"/>
    </location>
</feature>
<dbReference type="InterPro" id="IPR058055">
    <property type="entry name" value="PA-PLA1"/>
</dbReference>
<comment type="caution">
    <text evidence="3">The sequence shown here is derived from an EMBL/GenBank/DDBJ whole genome shotgun (WGS) entry which is preliminary data.</text>
</comment>
<dbReference type="AlphaFoldDB" id="A0AAD7V1Q2"/>
<gene>
    <name evidence="3" type="ORF">O0I10_006749</name>
</gene>
<dbReference type="EMBL" id="JARTCD010000031">
    <property type="protein sequence ID" value="KAJ8657447.1"/>
    <property type="molecule type" value="Genomic_DNA"/>
</dbReference>
<dbReference type="GO" id="GO:0046872">
    <property type="term" value="F:metal ion binding"/>
    <property type="evidence" value="ECO:0007669"/>
    <property type="project" value="InterPro"/>
</dbReference>
<organism evidence="3 4">
    <name type="scientific">Lichtheimia ornata</name>
    <dbReference type="NCBI Taxonomy" id="688661"/>
    <lineage>
        <taxon>Eukaryota</taxon>
        <taxon>Fungi</taxon>
        <taxon>Fungi incertae sedis</taxon>
        <taxon>Mucoromycota</taxon>
        <taxon>Mucoromycotina</taxon>
        <taxon>Mucoromycetes</taxon>
        <taxon>Mucorales</taxon>
        <taxon>Lichtheimiaceae</taxon>
        <taxon>Lichtheimia</taxon>
    </lineage>
</organism>
<dbReference type="InterPro" id="IPR004177">
    <property type="entry name" value="DDHD_dom"/>
</dbReference>